<organism evidence="2 3">
    <name type="scientific">Carboxylicivirga linearis</name>
    <dbReference type="NCBI Taxonomy" id="1628157"/>
    <lineage>
        <taxon>Bacteria</taxon>
        <taxon>Pseudomonadati</taxon>
        <taxon>Bacteroidota</taxon>
        <taxon>Bacteroidia</taxon>
        <taxon>Marinilabiliales</taxon>
        <taxon>Marinilabiliaceae</taxon>
        <taxon>Carboxylicivirga</taxon>
    </lineage>
</organism>
<proteinExistence type="predicted"/>
<dbReference type="PANTHER" id="PTHR46401">
    <property type="entry name" value="GLYCOSYLTRANSFERASE WBBK-RELATED"/>
    <property type="match status" value="1"/>
</dbReference>
<dbReference type="GO" id="GO:0016757">
    <property type="term" value="F:glycosyltransferase activity"/>
    <property type="evidence" value="ECO:0007669"/>
    <property type="project" value="UniProtKB-KW"/>
</dbReference>
<evidence type="ECO:0000256" key="1">
    <source>
        <dbReference type="ARBA" id="ARBA00022679"/>
    </source>
</evidence>
<dbReference type="SUPFAM" id="SSF53756">
    <property type="entry name" value="UDP-Glycosyltransferase/glycogen phosphorylase"/>
    <property type="match status" value="1"/>
</dbReference>
<keyword evidence="2" id="KW-0328">Glycosyltransferase</keyword>
<dbReference type="EMBL" id="JAGUCO010000029">
    <property type="protein sequence ID" value="MBS2100780.1"/>
    <property type="molecule type" value="Genomic_DNA"/>
</dbReference>
<dbReference type="Pfam" id="PF13692">
    <property type="entry name" value="Glyco_trans_1_4"/>
    <property type="match status" value="1"/>
</dbReference>
<keyword evidence="1 2" id="KW-0808">Transferase</keyword>
<accession>A0ABS5K0Z1</accession>
<dbReference type="Proteomes" id="UP000708576">
    <property type="component" value="Unassembled WGS sequence"/>
</dbReference>
<dbReference type="Gene3D" id="3.40.50.2000">
    <property type="entry name" value="Glycogen Phosphorylase B"/>
    <property type="match status" value="1"/>
</dbReference>
<evidence type="ECO:0000313" key="3">
    <source>
        <dbReference type="Proteomes" id="UP000708576"/>
    </source>
</evidence>
<dbReference type="PANTHER" id="PTHR46401:SF2">
    <property type="entry name" value="GLYCOSYLTRANSFERASE WBBK-RELATED"/>
    <property type="match status" value="1"/>
</dbReference>
<evidence type="ECO:0000313" key="2">
    <source>
        <dbReference type="EMBL" id="MBS2100780.1"/>
    </source>
</evidence>
<name>A0ABS5K0Z1_9BACT</name>
<dbReference type="EC" id="2.4.-.-" evidence="2"/>
<reference evidence="2 3" key="1">
    <citation type="journal article" date="2015" name="Int. J. Syst. Evol. Microbiol.">
        <title>Carboxylicivirga linearis sp. nov., isolated from a sea cucumber culture pond.</title>
        <authorList>
            <person name="Wang F.Q."/>
            <person name="Zhou Y.X."/>
            <person name="Lin X.Z."/>
            <person name="Chen G.J."/>
            <person name="Du Z.J."/>
        </authorList>
    </citation>
    <scope>NUCLEOTIDE SEQUENCE [LARGE SCALE GENOMIC DNA]</scope>
    <source>
        <strain evidence="2 3">FB218</strain>
    </source>
</reference>
<comment type="caution">
    <text evidence="2">The sequence shown here is derived from an EMBL/GenBank/DDBJ whole genome shotgun (WGS) entry which is preliminary data.</text>
</comment>
<sequence>MKKKIIIILSTSTYDAEIQTNKQHITRCLDKLNRYRIIYIDQGFSLKYIKKKILEKDYLYFLWPFKKSGNNICVISPYFLLLLGNSLIKRISWYILSKAISLRFNKKQVIIWIYQPQGYYFLKYSNFLYGKTLYDCVDEFITQPTYKNHPKRRRELRVIEPKLTKLVDYVTTTSYALYEDKKKINSGIKYIHNVGDFKHFSNPNLNISINEEWIKDNRLKVLYTGVLDNYKTDIELIIQIAELTKESHIYILVGPNRIRDKELERRLRNMENVSLLGYRNYELVPIYLYHADLLWLPYLKSSHTDRVFPLKIFEYLASGKPVISTNLRSIQEYKEYVNFFQSISHLKDMLHNVPISDTEHMKEVRIRIASHNTWESRLKKILDFIDE</sequence>
<dbReference type="RefSeq" id="WP_212219300.1">
    <property type="nucleotide sequence ID" value="NZ_JAGUCO010000029.1"/>
</dbReference>
<gene>
    <name evidence="2" type="ORF">KEM10_21005</name>
</gene>
<keyword evidence="3" id="KW-1185">Reference proteome</keyword>
<protein>
    <submittedName>
        <fullName evidence="2">Glycosyltransferase</fullName>
        <ecNumber evidence="2">2.4.-.-</ecNumber>
    </submittedName>
</protein>